<proteinExistence type="inferred from homology"/>
<dbReference type="CDD" id="cd05251">
    <property type="entry name" value="NmrA_like_SDR_a"/>
    <property type="match status" value="1"/>
</dbReference>
<name>A0A2S5B9D6_9BASI</name>
<dbReference type="Gene3D" id="3.40.50.720">
    <property type="entry name" value="NAD(P)-binding Rossmann-like Domain"/>
    <property type="match status" value="1"/>
</dbReference>
<dbReference type="AlphaFoldDB" id="A0A2S5B9D6"/>
<evidence type="ECO:0000256" key="3">
    <source>
        <dbReference type="SAM" id="MobiDB-lite"/>
    </source>
</evidence>
<comment type="caution">
    <text evidence="5">The sequence shown here is derived from an EMBL/GenBank/DDBJ whole genome shotgun (WGS) entry which is preliminary data.</text>
</comment>
<dbReference type="InterPro" id="IPR008030">
    <property type="entry name" value="NmrA-like"/>
</dbReference>
<dbReference type="PANTHER" id="PTHR42748">
    <property type="entry name" value="NITROGEN METABOLITE REPRESSION PROTEIN NMRA FAMILY MEMBER"/>
    <property type="match status" value="1"/>
</dbReference>
<protein>
    <recommendedName>
        <fullName evidence="4">NmrA-like domain-containing protein</fullName>
    </recommendedName>
</protein>
<keyword evidence="2" id="KW-0521">NADP</keyword>
<evidence type="ECO:0000256" key="1">
    <source>
        <dbReference type="ARBA" id="ARBA00006328"/>
    </source>
</evidence>
<accession>A0A2S5B9D6</accession>
<evidence type="ECO:0000313" key="5">
    <source>
        <dbReference type="EMBL" id="POY73384.1"/>
    </source>
</evidence>
<dbReference type="SUPFAM" id="SSF51735">
    <property type="entry name" value="NAD(P)-binding Rossmann-fold domains"/>
    <property type="match status" value="1"/>
</dbReference>
<dbReference type="InterPro" id="IPR051164">
    <property type="entry name" value="NmrA-like_oxidored"/>
</dbReference>
<organism evidence="5 6">
    <name type="scientific">Rhodotorula taiwanensis</name>
    <dbReference type="NCBI Taxonomy" id="741276"/>
    <lineage>
        <taxon>Eukaryota</taxon>
        <taxon>Fungi</taxon>
        <taxon>Dikarya</taxon>
        <taxon>Basidiomycota</taxon>
        <taxon>Pucciniomycotina</taxon>
        <taxon>Microbotryomycetes</taxon>
        <taxon>Sporidiobolales</taxon>
        <taxon>Sporidiobolaceae</taxon>
        <taxon>Rhodotorula</taxon>
    </lineage>
</organism>
<gene>
    <name evidence="5" type="ORF">BMF94_3721</name>
</gene>
<dbReference type="Pfam" id="PF05368">
    <property type="entry name" value="NmrA"/>
    <property type="match status" value="1"/>
</dbReference>
<dbReference type="PANTHER" id="PTHR42748:SF7">
    <property type="entry name" value="NMRA LIKE REDOX SENSOR 1-RELATED"/>
    <property type="match status" value="1"/>
</dbReference>
<keyword evidence="6" id="KW-1185">Reference proteome</keyword>
<dbReference type="InterPro" id="IPR036291">
    <property type="entry name" value="NAD(P)-bd_dom_sf"/>
</dbReference>
<dbReference type="EMBL" id="PJQD01000038">
    <property type="protein sequence ID" value="POY73384.1"/>
    <property type="molecule type" value="Genomic_DNA"/>
</dbReference>
<feature type="compositionally biased region" description="Basic and acidic residues" evidence="3">
    <location>
        <begin position="16"/>
        <end position="25"/>
    </location>
</feature>
<evidence type="ECO:0000313" key="6">
    <source>
        <dbReference type="Proteomes" id="UP000237144"/>
    </source>
</evidence>
<reference evidence="5 6" key="1">
    <citation type="journal article" date="2018" name="Front. Microbiol.">
        <title>Prospects for Fungal Bioremediation of Acidic Radioactive Waste Sites: Characterization and Genome Sequence of Rhodotorula taiwanensis MD1149.</title>
        <authorList>
            <person name="Tkavc R."/>
            <person name="Matrosova V.Y."/>
            <person name="Grichenko O.E."/>
            <person name="Gostincar C."/>
            <person name="Volpe R.P."/>
            <person name="Klimenkova P."/>
            <person name="Gaidamakova E.K."/>
            <person name="Zhou C.E."/>
            <person name="Stewart B.J."/>
            <person name="Lyman M.G."/>
            <person name="Malfatti S.A."/>
            <person name="Rubinfeld B."/>
            <person name="Courtot M."/>
            <person name="Singh J."/>
            <person name="Dalgard C.L."/>
            <person name="Hamilton T."/>
            <person name="Frey K.G."/>
            <person name="Gunde-Cimerman N."/>
            <person name="Dugan L."/>
            <person name="Daly M.J."/>
        </authorList>
    </citation>
    <scope>NUCLEOTIDE SEQUENCE [LARGE SCALE GENOMIC DNA]</scope>
    <source>
        <strain evidence="5 6">MD1149</strain>
    </source>
</reference>
<feature type="domain" description="NmrA-like" evidence="4">
    <location>
        <begin position="67"/>
        <end position="325"/>
    </location>
</feature>
<feature type="region of interest" description="Disordered" evidence="3">
    <location>
        <begin position="1"/>
        <end position="34"/>
    </location>
</feature>
<dbReference type="OrthoDB" id="9997102at2759"/>
<dbReference type="Gene3D" id="3.90.25.10">
    <property type="entry name" value="UDP-galactose 4-epimerase, domain 1"/>
    <property type="match status" value="1"/>
</dbReference>
<dbReference type="STRING" id="741276.A0A2S5B9D6"/>
<dbReference type="Proteomes" id="UP000237144">
    <property type="component" value="Unassembled WGS sequence"/>
</dbReference>
<sequence length="347" mass="37647">MKRCGRLAARPPKRGATADRPERRKTSSSASTLSTGSRTVRSLFLSSSLSRVHSFSYLPSSIMPGPILVIGATGQQGSAVLRSLQSVSNCPPLRALTRSVDSPKAQALQKQGVEVVKGTLEDVESLKRALEGASAAFLVTVMPGKGGLEEDQQGFNFIKAAKAVNLPYVVFTSVSDATPTCGVPHFETKARVEAALKESGLKHAVVAPVAFYDNLPRQASLGSFFGMGLFDAGLAGKKLQMVACDDIGDVAAKMLLDPVKYAGRHVKLAGDELTMTEAQNAYARVEGHGVWKAWLPSIVLYALPYDLRAMFQWFYNKGYSSDLSEVRNEFPTVRSFEQWLREGRKQE</sequence>
<comment type="similarity">
    <text evidence="1">Belongs to the NmrA-type oxidoreductase family.</text>
</comment>
<evidence type="ECO:0000259" key="4">
    <source>
        <dbReference type="Pfam" id="PF05368"/>
    </source>
</evidence>
<evidence type="ECO:0000256" key="2">
    <source>
        <dbReference type="ARBA" id="ARBA00022857"/>
    </source>
</evidence>